<evidence type="ECO:0000313" key="3">
    <source>
        <dbReference type="Proteomes" id="UP000176101"/>
    </source>
</evidence>
<evidence type="ECO:0000313" key="2">
    <source>
        <dbReference type="EMBL" id="OEU89091.1"/>
    </source>
</evidence>
<dbReference type="SUPFAM" id="SSF47413">
    <property type="entry name" value="lambda repressor-like DNA-binding domains"/>
    <property type="match status" value="1"/>
</dbReference>
<reference evidence="2 3" key="1">
    <citation type="journal article" date="2016" name="Front. Microbiol.">
        <title>Comparative Genomics Analysis of Streptomyces Species Reveals Their Adaptation to the Marine Environment and Their Diversity at the Genomic Level.</title>
        <authorList>
            <person name="Tian X."/>
            <person name="Zhang Z."/>
            <person name="Yang T."/>
            <person name="Chen M."/>
            <person name="Li J."/>
            <person name="Chen F."/>
            <person name="Yang J."/>
            <person name="Li W."/>
            <person name="Zhang B."/>
            <person name="Zhang Z."/>
            <person name="Wu J."/>
            <person name="Zhang C."/>
            <person name="Long L."/>
            <person name="Xiao J."/>
        </authorList>
    </citation>
    <scope>NUCLEOTIDE SEQUENCE [LARGE SCALE GENOMIC DNA]</scope>
    <source>
        <strain evidence="2 3">SCSIO 02100</strain>
    </source>
</reference>
<dbReference type="SMART" id="SM00530">
    <property type="entry name" value="HTH_XRE"/>
    <property type="match status" value="1"/>
</dbReference>
<comment type="caution">
    <text evidence="2">The sequence shown here is derived from an EMBL/GenBank/DDBJ whole genome shotgun (WGS) entry which is preliminary data.</text>
</comment>
<dbReference type="InterPro" id="IPR001387">
    <property type="entry name" value="Cro/C1-type_HTH"/>
</dbReference>
<keyword evidence="3" id="KW-1185">Reference proteome</keyword>
<dbReference type="InterPro" id="IPR043917">
    <property type="entry name" value="DUF5753"/>
</dbReference>
<proteinExistence type="predicted"/>
<organism evidence="2 3">
    <name type="scientific">Streptomyces oceani</name>
    <dbReference type="NCBI Taxonomy" id="1075402"/>
    <lineage>
        <taxon>Bacteria</taxon>
        <taxon>Bacillati</taxon>
        <taxon>Actinomycetota</taxon>
        <taxon>Actinomycetes</taxon>
        <taxon>Kitasatosporales</taxon>
        <taxon>Streptomycetaceae</taxon>
        <taxon>Streptomyces</taxon>
    </lineage>
</organism>
<protein>
    <submittedName>
        <fullName evidence="2">XRE family transcriptional regulator</fullName>
    </submittedName>
</protein>
<dbReference type="Pfam" id="PF19054">
    <property type="entry name" value="DUF5753"/>
    <property type="match status" value="1"/>
</dbReference>
<dbReference type="PATRIC" id="fig|1075402.3.peg.5593"/>
<dbReference type="Pfam" id="PF13560">
    <property type="entry name" value="HTH_31"/>
    <property type="match status" value="1"/>
</dbReference>
<dbReference type="STRING" id="1075402.AN216_25840"/>
<feature type="domain" description="HTH cro/C1-type" evidence="1">
    <location>
        <begin position="7"/>
        <end position="62"/>
    </location>
</feature>
<accession>A0A1E7JMM1</accession>
<gene>
    <name evidence="2" type="ORF">AN216_25840</name>
</gene>
<dbReference type="EMBL" id="LJGU01000162">
    <property type="protein sequence ID" value="OEU89091.1"/>
    <property type="molecule type" value="Genomic_DNA"/>
</dbReference>
<dbReference type="InterPro" id="IPR010982">
    <property type="entry name" value="Lambda_DNA-bd_dom_sf"/>
</dbReference>
<name>A0A1E7JMM1_9ACTN</name>
<dbReference type="AlphaFoldDB" id="A0A1E7JMM1"/>
<dbReference type="GO" id="GO:0003677">
    <property type="term" value="F:DNA binding"/>
    <property type="evidence" value="ECO:0007669"/>
    <property type="project" value="InterPro"/>
</dbReference>
<sequence length="293" mass="32874">MVLGARLRVLREAQYISLEEAAEAIRVTPEQIAWLELGRVSCRQRDAADLLTIYSVHDPDERATLLALAQQTHNCGWWRAYDDVVPHWLHTYLTLEQAASVIRTYEVQFVPGLMQTREYARAVIALKHGITREAELDRRLELRMRRQQVLHGARPPYLWAVIDEAALRRPIGGHATMRAQLRHLASLCELPHVTIQVLPFRTGGHPAGGGSVSLLRLPEPELPDVVYLEQLISAGYPDEAEDIDHYRGVIDQLVTMAEPATATPALLHGLAERVFPEGASHEETPSVSPPEPR</sequence>
<dbReference type="Gene3D" id="1.10.260.40">
    <property type="entry name" value="lambda repressor-like DNA-binding domains"/>
    <property type="match status" value="1"/>
</dbReference>
<dbReference type="PROSITE" id="PS50943">
    <property type="entry name" value="HTH_CROC1"/>
    <property type="match status" value="1"/>
</dbReference>
<dbReference type="Proteomes" id="UP000176101">
    <property type="component" value="Unassembled WGS sequence"/>
</dbReference>
<evidence type="ECO:0000259" key="1">
    <source>
        <dbReference type="PROSITE" id="PS50943"/>
    </source>
</evidence>
<dbReference type="CDD" id="cd00093">
    <property type="entry name" value="HTH_XRE"/>
    <property type="match status" value="1"/>
</dbReference>